<keyword evidence="6" id="KW-1185">Reference proteome</keyword>
<dbReference type="SFLD" id="SFLDG00358">
    <property type="entry name" value="Main_(cytGST)"/>
    <property type="match status" value="1"/>
</dbReference>
<dbReference type="SUPFAM" id="SSF47616">
    <property type="entry name" value="GST C-terminal domain-like"/>
    <property type="match status" value="1"/>
</dbReference>
<dbReference type="AlphaFoldDB" id="E4X528"/>
<dbReference type="InterPro" id="IPR004046">
    <property type="entry name" value="GST_C"/>
</dbReference>
<dbReference type="PANTHER" id="PTHR43969">
    <property type="entry name" value="GLUTATHIONE S TRANSFERASE D10, ISOFORM A-RELATED"/>
    <property type="match status" value="1"/>
</dbReference>
<evidence type="ECO:0000313" key="5">
    <source>
        <dbReference type="EMBL" id="CBY18397.1"/>
    </source>
</evidence>
<accession>E4X528</accession>
<dbReference type="InterPro" id="IPR004045">
    <property type="entry name" value="Glutathione_S-Trfase_N"/>
</dbReference>
<dbReference type="InterPro" id="IPR010987">
    <property type="entry name" value="Glutathione-S-Trfase_C-like"/>
</dbReference>
<proteinExistence type="inferred from homology"/>
<protein>
    <recommendedName>
        <fullName evidence="7">Glutathione transferase</fullName>
    </recommendedName>
</protein>
<feature type="domain" description="GST N-terminal" evidence="3">
    <location>
        <begin position="62"/>
        <end position="143"/>
    </location>
</feature>
<dbReference type="SUPFAM" id="SSF52833">
    <property type="entry name" value="Thioredoxin-like"/>
    <property type="match status" value="1"/>
</dbReference>
<evidence type="ECO:0008006" key="7">
    <source>
        <dbReference type="Google" id="ProtNLM"/>
    </source>
</evidence>
<dbReference type="GO" id="GO:0006749">
    <property type="term" value="P:glutathione metabolic process"/>
    <property type="evidence" value="ECO:0007669"/>
    <property type="project" value="TreeGrafter"/>
</dbReference>
<dbReference type="FunFam" id="3.40.30.10:FF:000034">
    <property type="entry name" value="glutathione S-transferase 1"/>
    <property type="match status" value="1"/>
</dbReference>
<dbReference type="InterPro" id="IPR036249">
    <property type="entry name" value="Thioredoxin-like_sf"/>
</dbReference>
<dbReference type="SFLD" id="SFLDG01153">
    <property type="entry name" value="Main.4:_Theta-like"/>
    <property type="match status" value="1"/>
</dbReference>
<dbReference type="InParanoid" id="E4X528"/>
<dbReference type="Pfam" id="PF00043">
    <property type="entry name" value="GST_C"/>
    <property type="match status" value="1"/>
</dbReference>
<dbReference type="InterPro" id="IPR036282">
    <property type="entry name" value="Glutathione-S-Trfase_C_sf"/>
</dbReference>
<dbReference type="PROSITE" id="PS50405">
    <property type="entry name" value="GST_CTER"/>
    <property type="match status" value="1"/>
</dbReference>
<dbReference type="OrthoDB" id="2309723at2759"/>
<sequence>MMWFLWKVWENLNEPNKRNIKISLSLDRECLLDDRQVYISSALFILPLNLPNILESSLLRKKRMKVYGFIASPPSRAVEITCKFAKVEYEFKSLNLMKGEHMDKEFLAVNPRHCIPTIVDDDLNLWESRAILQYIVNQYAADSTLYPAEAKARAKVDFWLNWDMGSMYAAIVGAVYPKMGFAPIPDDIEGKEAKLAEQVRFLDGSIPAGNFITGKNITIADISIACGLTMPCLINPTFLDDFENVKAWFGRVAALPEFAEVHKQFQHFAAEMMAAKAEEEKNKPQVKTAF</sequence>
<feature type="domain" description="GST C-terminal" evidence="4">
    <location>
        <begin position="149"/>
        <end position="285"/>
    </location>
</feature>
<dbReference type="GO" id="GO:0004364">
    <property type="term" value="F:glutathione transferase activity"/>
    <property type="evidence" value="ECO:0007669"/>
    <property type="project" value="TreeGrafter"/>
</dbReference>
<evidence type="ECO:0000313" key="6">
    <source>
        <dbReference type="Proteomes" id="UP000001307"/>
    </source>
</evidence>
<dbReference type="EMBL" id="FN653025">
    <property type="protein sequence ID" value="CBY18397.1"/>
    <property type="molecule type" value="Genomic_DNA"/>
</dbReference>
<gene>
    <name evidence="5" type="ORF">GSOID_T00002253001</name>
</gene>
<dbReference type="PANTHER" id="PTHR43969:SF9">
    <property type="entry name" value="GLUTATHIONE S TRANSFERASE D10, ISOFORM A-RELATED"/>
    <property type="match status" value="1"/>
</dbReference>
<evidence type="ECO:0000256" key="1">
    <source>
        <dbReference type="ARBA" id="ARBA00011738"/>
    </source>
</evidence>
<dbReference type="InterPro" id="IPR040079">
    <property type="entry name" value="Glutathione_S-Trfase"/>
</dbReference>
<evidence type="ECO:0000259" key="4">
    <source>
        <dbReference type="PROSITE" id="PS50405"/>
    </source>
</evidence>
<comment type="subunit">
    <text evidence="1">Homodimer.</text>
</comment>
<name>E4X528_OIKDI</name>
<comment type="similarity">
    <text evidence="2">Belongs to the GST superfamily.</text>
</comment>
<dbReference type="PROSITE" id="PS50404">
    <property type="entry name" value="GST_NTER"/>
    <property type="match status" value="1"/>
</dbReference>
<dbReference type="SFLD" id="SFLDS00019">
    <property type="entry name" value="Glutathione_Transferase_(cytos"/>
    <property type="match status" value="1"/>
</dbReference>
<evidence type="ECO:0000256" key="2">
    <source>
        <dbReference type="RuleBase" id="RU003494"/>
    </source>
</evidence>
<evidence type="ECO:0000259" key="3">
    <source>
        <dbReference type="PROSITE" id="PS50404"/>
    </source>
</evidence>
<dbReference type="FunCoup" id="E4X528">
    <property type="interactions" value="24"/>
</dbReference>
<dbReference type="Gene3D" id="1.20.1050.10">
    <property type="match status" value="1"/>
</dbReference>
<dbReference type="Pfam" id="PF02798">
    <property type="entry name" value="GST_N"/>
    <property type="match status" value="1"/>
</dbReference>
<organism evidence="5">
    <name type="scientific">Oikopleura dioica</name>
    <name type="common">Tunicate</name>
    <dbReference type="NCBI Taxonomy" id="34765"/>
    <lineage>
        <taxon>Eukaryota</taxon>
        <taxon>Metazoa</taxon>
        <taxon>Chordata</taxon>
        <taxon>Tunicata</taxon>
        <taxon>Appendicularia</taxon>
        <taxon>Copelata</taxon>
        <taxon>Oikopleuridae</taxon>
        <taxon>Oikopleura</taxon>
    </lineage>
</organism>
<dbReference type="Gene3D" id="3.40.30.10">
    <property type="entry name" value="Glutaredoxin"/>
    <property type="match status" value="1"/>
</dbReference>
<reference evidence="5" key="1">
    <citation type="journal article" date="2010" name="Science">
        <title>Plasticity of animal genome architecture unmasked by rapid evolution of a pelagic tunicate.</title>
        <authorList>
            <person name="Denoeud F."/>
            <person name="Henriet S."/>
            <person name="Mungpakdee S."/>
            <person name="Aury J.M."/>
            <person name="Da Silva C."/>
            <person name="Brinkmann H."/>
            <person name="Mikhaleva J."/>
            <person name="Olsen L.C."/>
            <person name="Jubin C."/>
            <person name="Canestro C."/>
            <person name="Bouquet J.M."/>
            <person name="Danks G."/>
            <person name="Poulain J."/>
            <person name="Campsteijn C."/>
            <person name="Adamski M."/>
            <person name="Cross I."/>
            <person name="Yadetie F."/>
            <person name="Muffato M."/>
            <person name="Louis A."/>
            <person name="Butcher S."/>
            <person name="Tsagkogeorga G."/>
            <person name="Konrad A."/>
            <person name="Singh S."/>
            <person name="Jensen M.F."/>
            <person name="Cong E.H."/>
            <person name="Eikeseth-Otteraa H."/>
            <person name="Noel B."/>
            <person name="Anthouard V."/>
            <person name="Porcel B.M."/>
            <person name="Kachouri-Lafond R."/>
            <person name="Nishino A."/>
            <person name="Ugolini M."/>
            <person name="Chourrout P."/>
            <person name="Nishida H."/>
            <person name="Aasland R."/>
            <person name="Huzurbazar S."/>
            <person name="Westhof E."/>
            <person name="Delsuc F."/>
            <person name="Lehrach H."/>
            <person name="Reinhardt R."/>
            <person name="Weissenbach J."/>
            <person name="Roy S.W."/>
            <person name="Artiguenave F."/>
            <person name="Postlethwait J.H."/>
            <person name="Manak J.R."/>
            <person name="Thompson E.M."/>
            <person name="Jaillon O."/>
            <person name="Du Pasquier L."/>
            <person name="Boudinot P."/>
            <person name="Liberles D.A."/>
            <person name="Volff J.N."/>
            <person name="Philippe H."/>
            <person name="Lenhard B."/>
            <person name="Roest Crollius H."/>
            <person name="Wincker P."/>
            <person name="Chourrout D."/>
        </authorList>
    </citation>
    <scope>NUCLEOTIDE SEQUENCE [LARGE SCALE GENOMIC DNA]</scope>
</reference>
<dbReference type="Proteomes" id="UP000001307">
    <property type="component" value="Unassembled WGS sequence"/>
</dbReference>